<accession>A0A932EQ86</accession>
<dbReference type="Proteomes" id="UP000779809">
    <property type="component" value="Unassembled WGS sequence"/>
</dbReference>
<keyword evidence="1" id="KW-0732">Signal</keyword>
<evidence type="ECO:0000256" key="1">
    <source>
        <dbReference type="SAM" id="SignalP"/>
    </source>
</evidence>
<comment type="caution">
    <text evidence="2">The sequence shown here is derived from an EMBL/GenBank/DDBJ whole genome shotgun (WGS) entry which is preliminary data.</text>
</comment>
<proteinExistence type="predicted"/>
<gene>
    <name evidence="2" type="ORF">HYX28_07130</name>
</gene>
<feature type="chain" id="PRO_5037139730" evidence="1">
    <location>
        <begin position="20"/>
        <end position="251"/>
    </location>
</feature>
<dbReference type="EMBL" id="JACPNR010000009">
    <property type="protein sequence ID" value="MBI2678538.1"/>
    <property type="molecule type" value="Genomic_DNA"/>
</dbReference>
<organism evidence="2 3">
    <name type="scientific">Candidatus Korobacter versatilis</name>
    <dbReference type="NCBI Taxonomy" id="658062"/>
    <lineage>
        <taxon>Bacteria</taxon>
        <taxon>Pseudomonadati</taxon>
        <taxon>Acidobacteriota</taxon>
        <taxon>Terriglobia</taxon>
        <taxon>Terriglobales</taxon>
        <taxon>Candidatus Korobacteraceae</taxon>
        <taxon>Candidatus Korobacter</taxon>
    </lineage>
</organism>
<reference evidence="2" key="1">
    <citation type="submission" date="2020-07" db="EMBL/GenBank/DDBJ databases">
        <title>Huge and variable diversity of episymbiotic CPR bacteria and DPANN archaea in groundwater ecosystems.</title>
        <authorList>
            <person name="He C.Y."/>
            <person name="Keren R."/>
            <person name="Whittaker M."/>
            <person name="Farag I.F."/>
            <person name="Doudna J."/>
            <person name="Cate J.H.D."/>
            <person name="Banfield J.F."/>
        </authorList>
    </citation>
    <scope>NUCLEOTIDE SEQUENCE</scope>
    <source>
        <strain evidence="2">NC_groundwater_580_Pr5_B-0.1um_64_19</strain>
    </source>
</reference>
<protein>
    <submittedName>
        <fullName evidence="2">Uncharacterized protein</fullName>
    </submittedName>
</protein>
<evidence type="ECO:0000313" key="3">
    <source>
        <dbReference type="Proteomes" id="UP000779809"/>
    </source>
</evidence>
<name>A0A932EQ86_9BACT</name>
<sequence>MKRTAALAFVLLPAVFAWAGTAETRKTTVVVRVAANDGKLLDDNVGGARVRISDARSGKLLAEGLQQGNSGDTQKIMTQPHVRGAALFDTPGAAAFRTELALERPTLVRISATGPLKYPGSARTAEKLLLVVPGSDAAGDGIVLQVDGLIVAIEETHVAAGKMDLRAHVAMMCGCPITPGGVWDAGTFTIVAEVWRGKEKVKSQAMNYGGIASTFHVSFDGLTRGKYTVRVVAASANGVNAGQDARGLHVD</sequence>
<dbReference type="AlphaFoldDB" id="A0A932EQ86"/>
<evidence type="ECO:0000313" key="2">
    <source>
        <dbReference type="EMBL" id="MBI2678538.1"/>
    </source>
</evidence>
<feature type="signal peptide" evidence="1">
    <location>
        <begin position="1"/>
        <end position="19"/>
    </location>
</feature>